<evidence type="ECO:0000256" key="8">
    <source>
        <dbReference type="SAM" id="MobiDB-lite"/>
    </source>
</evidence>
<dbReference type="InterPro" id="IPR003738">
    <property type="entry name" value="SRAP"/>
</dbReference>
<dbReference type="SUPFAM" id="SSF143081">
    <property type="entry name" value="BB1717-like"/>
    <property type="match status" value="1"/>
</dbReference>
<evidence type="ECO:0000313" key="9">
    <source>
        <dbReference type="EMBL" id="AUX10307.1"/>
    </source>
</evidence>
<dbReference type="Proteomes" id="UP000263012">
    <property type="component" value="Chromosome"/>
</dbReference>
<protein>
    <recommendedName>
        <fullName evidence="11">SOS response-associated peptidase YedK</fullName>
    </recommendedName>
</protein>
<dbReference type="GO" id="GO:0003697">
    <property type="term" value="F:single-stranded DNA binding"/>
    <property type="evidence" value="ECO:0007669"/>
    <property type="project" value="InterPro"/>
</dbReference>
<dbReference type="GO" id="GO:0016829">
    <property type="term" value="F:lyase activity"/>
    <property type="evidence" value="ECO:0007669"/>
    <property type="project" value="UniProtKB-KW"/>
</dbReference>
<dbReference type="EMBL" id="CP025066">
    <property type="protein sequence ID" value="AUX10307.1"/>
    <property type="molecule type" value="Genomic_DNA"/>
</dbReference>
<keyword evidence="3" id="KW-0227">DNA damage</keyword>
<dbReference type="PANTHER" id="PTHR13604">
    <property type="entry name" value="DC12-RELATED"/>
    <property type="match status" value="1"/>
</dbReference>
<dbReference type="GO" id="GO:0008233">
    <property type="term" value="F:peptidase activity"/>
    <property type="evidence" value="ECO:0007669"/>
    <property type="project" value="UniProtKB-KW"/>
</dbReference>
<evidence type="ECO:0000256" key="4">
    <source>
        <dbReference type="ARBA" id="ARBA00022801"/>
    </source>
</evidence>
<dbReference type="GO" id="GO:0006508">
    <property type="term" value="P:proteolysis"/>
    <property type="evidence" value="ECO:0007669"/>
    <property type="project" value="UniProtKB-KW"/>
</dbReference>
<keyword evidence="5" id="KW-0190">Covalent protein-DNA linkage</keyword>
<keyword evidence="6" id="KW-0238">DNA-binding</keyword>
<dbReference type="KEGG" id="hdf:AArcSl_2689"/>
<evidence type="ECO:0000256" key="2">
    <source>
        <dbReference type="ARBA" id="ARBA00022670"/>
    </source>
</evidence>
<dbReference type="GeneID" id="37879047"/>
<evidence type="ECO:0000256" key="5">
    <source>
        <dbReference type="ARBA" id="ARBA00023124"/>
    </source>
</evidence>
<dbReference type="PANTHER" id="PTHR13604:SF0">
    <property type="entry name" value="ABASIC SITE PROCESSING PROTEIN HMCES"/>
    <property type="match status" value="1"/>
</dbReference>
<evidence type="ECO:0000256" key="7">
    <source>
        <dbReference type="ARBA" id="ARBA00023239"/>
    </source>
</evidence>
<evidence type="ECO:0008006" key="11">
    <source>
        <dbReference type="Google" id="ProtNLM"/>
    </source>
</evidence>
<keyword evidence="4" id="KW-0378">Hydrolase</keyword>
<proteinExistence type="inferred from homology"/>
<evidence type="ECO:0000256" key="1">
    <source>
        <dbReference type="ARBA" id="ARBA00008136"/>
    </source>
</evidence>
<keyword evidence="10" id="KW-1185">Reference proteome</keyword>
<dbReference type="Gene3D" id="3.90.1680.10">
    <property type="entry name" value="SOS response associated peptidase-like"/>
    <property type="match status" value="1"/>
</dbReference>
<evidence type="ECO:0000256" key="3">
    <source>
        <dbReference type="ARBA" id="ARBA00022763"/>
    </source>
</evidence>
<dbReference type="RefSeq" id="WP_119820340.1">
    <property type="nucleotide sequence ID" value="NZ_CP025066.1"/>
</dbReference>
<evidence type="ECO:0000313" key="10">
    <source>
        <dbReference type="Proteomes" id="UP000263012"/>
    </source>
</evidence>
<dbReference type="Pfam" id="PF02586">
    <property type="entry name" value="SRAP"/>
    <property type="match status" value="1"/>
</dbReference>
<name>A0A343TMI5_9EURY</name>
<organism evidence="9 10">
    <name type="scientific">Halalkaliarchaeum desulfuricum</name>
    <dbReference type="NCBI Taxonomy" id="2055893"/>
    <lineage>
        <taxon>Archaea</taxon>
        <taxon>Methanobacteriati</taxon>
        <taxon>Methanobacteriota</taxon>
        <taxon>Stenosarchaea group</taxon>
        <taxon>Halobacteria</taxon>
        <taxon>Halobacteriales</taxon>
        <taxon>Haloferacaceae</taxon>
        <taxon>Halalkaliarchaeum</taxon>
    </lineage>
</organism>
<dbReference type="OrthoDB" id="109020at2157"/>
<keyword evidence="2" id="KW-0645">Protease</keyword>
<sequence>MCGRNSLFVPREQLEARFDAELVADGGYEPRYNIAPGDSLEVITAEAPDEIDRYRWGIVPPWSDSPGRGELLINARSETVAEKPTFRDAWKARPCLVLSSGFYEWQSTAGGSKRPYRIHRDGDTVFAMAGLWEPPDAREDNAGETVPRVTILTTEANRLMEPIHDRMPVLLPEETESEWLAAGPAAREELCRPYPDDDLDAYEISTRVNDPGNDDERVIEPLEHEQSGLGEFS</sequence>
<gene>
    <name evidence="9" type="ORF">AArcSl_2689</name>
</gene>
<comment type="similarity">
    <text evidence="1">Belongs to the SOS response-associated peptidase family.</text>
</comment>
<dbReference type="GO" id="GO:0106300">
    <property type="term" value="P:protein-DNA covalent cross-linking repair"/>
    <property type="evidence" value="ECO:0007669"/>
    <property type="project" value="InterPro"/>
</dbReference>
<feature type="compositionally biased region" description="Basic and acidic residues" evidence="8">
    <location>
        <begin position="214"/>
        <end position="226"/>
    </location>
</feature>
<reference evidence="10" key="1">
    <citation type="submission" date="2017-11" db="EMBL/GenBank/DDBJ databases">
        <title>Phenotypic and genomic properties of facultatively anaerobic sulfur-reducing natronoarchaea from hypersaline soda lakes.</title>
        <authorList>
            <person name="Sorokin D.Y."/>
            <person name="Kublanov I.V."/>
            <person name="Roman P."/>
            <person name="Sinninghe Damste J.S."/>
            <person name="Golyshin P.N."/>
            <person name="Rojo D."/>
            <person name="Ciordia S."/>
            <person name="Mena M.D.C."/>
            <person name="Ferrer M."/>
            <person name="Messina E."/>
            <person name="Smedile F."/>
            <person name="La Spada G."/>
            <person name="La Cono V."/>
            <person name="Yakimov M.M."/>
        </authorList>
    </citation>
    <scope>NUCLEOTIDE SEQUENCE [LARGE SCALE GENOMIC DNA]</scope>
    <source>
        <strain evidence="10">AArc-Sl</strain>
    </source>
</reference>
<feature type="region of interest" description="Disordered" evidence="8">
    <location>
        <begin position="205"/>
        <end position="233"/>
    </location>
</feature>
<dbReference type="InterPro" id="IPR036590">
    <property type="entry name" value="SRAP-like"/>
</dbReference>
<keyword evidence="7" id="KW-0456">Lyase</keyword>
<dbReference type="AlphaFoldDB" id="A0A343TMI5"/>
<accession>A0A343TMI5</accession>
<evidence type="ECO:0000256" key="6">
    <source>
        <dbReference type="ARBA" id="ARBA00023125"/>
    </source>
</evidence>